<dbReference type="Proteomes" id="UP000309061">
    <property type="component" value="Chromosome"/>
</dbReference>
<keyword evidence="2" id="KW-0092">Biotin</keyword>
<dbReference type="EMBL" id="CP046052">
    <property type="protein sequence ID" value="QGM45209.1"/>
    <property type="molecule type" value="Genomic_DNA"/>
</dbReference>
<name>A0A6B8KBY4_9HYPH</name>
<dbReference type="InterPro" id="IPR045864">
    <property type="entry name" value="aa-tRNA-synth_II/BPL/LPL"/>
</dbReference>
<dbReference type="GO" id="GO:0005737">
    <property type="term" value="C:cytoplasm"/>
    <property type="evidence" value="ECO:0007669"/>
    <property type="project" value="TreeGrafter"/>
</dbReference>
<evidence type="ECO:0000256" key="4">
    <source>
        <dbReference type="ARBA" id="ARBA00047846"/>
    </source>
</evidence>
<protein>
    <recommendedName>
        <fullName evidence="3">biotin--[biotin carboxyl-carrier protein] ligase</fullName>
        <ecNumber evidence="3">6.3.4.15</ecNumber>
    </recommendedName>
</protein>
<reference evidence="6 7" key="1">
    <citation type="submission" date="2019-11" db="EMBL/GenBank/DDBJ databases">
        <title>The genome sequence of Methylocystis heyeri.</title>
        <authorList>
            <person name="Oshkin I.Y."/>
            <person name="Miroshnikov K."/>
            <person name="Dedysh S.N."/>
        </authorList>
    </citation>
    <scope>NUCLEOTIDE SEQUENCE [LARGE SCALE GENOMIC DNA]</scope>
    <source>
        <strain evidence="6 7">H2</strain>
    </source>
</reference>
<evidence type="ECO:0000313" key="7">
    <source>
        <dbReference type="Proteomes" id="UP000309061"/>
    </source>
</evidence>
<dbReference type="InterPro" id="IPR004408">
    <property type="entry name" value="Biotin_CoA_COase_ligase"/>
</dbReference>
<keyword evidence="1 6" id="KW-0436">Ligase</keyword>
<accession>A0A6B8KBY4</accession>
<dbReference type="Gene3D" id="3.30.930.10">
    <property type="entry name" value="Bira Bifunctional Protein, Domain 2"/>
    <property type="match status" value="1"/>
</dbReference>
<dbReference type="RefSeq" id="WP_136495491.1">
    <property type="nucleotide sequence ID" value="NZ_CP046052.1"/>
</dbReference>
<sequence>MGWELGETARARGIGLLALEEVDSTNEEGKRLAAAGERGPLWIAARRQSKGRGRLGREWVSREGNLHASLIYSDCPDPAKAPQLGFVAGLAAISAVKDVTGLGDRIALKWPNDLLLDGGKLGGILLEGVSVATGDERQPDRMVTIIGIGVNCAFAPEGLPYPARALKDVLPRAPSAEELLARLSDSFAATLDLWSGRDGFAAVREKWLQEAAGVGHAIRVNCARGVELRGRFKTIDAFGRLVVATGQGDEIVDAGDVFFGEAGSFRPSNGIA</sequence>
<gene>
    <name evidence="6" type="ORF">H2LOC_005600</name>
</gene>
<comment type="catalytic activity">
    <reaction evidence="4">
        <text>biotin + L-lysyl-[protein] + ATP = N(6)-biotinyl-L-lysyl-[protein] + AMP + diphosphate + H(+)</text>
        <dbReference type="Rhea" id="RHEA:11756"/>
        <dbReference type="Rhea" id="RHEA-COMP:9752"/>
        <dbReference type="Rhea" id="RHEA-COMP:10505"/>
        <dbReference type="ChEBI" id="CHEBI:15378"/>
        <dbReference type="ChEBI" id="CHEBI:29969"/>
        <dbReference type="ChEBI" id="CHEBI:30616"/>
        <dbReference type="ChEBI" id="CHEBI:33019"/>
        <dbReference type="ChEBI" id="CHEBI:57586"/>
        <dbReference type="ChEBI" id="CHEBI:83144"/>
        <dbReference type="ChEBI" id="CHEBI:456215"/>
        <dbReference type="EC" id="6.3.4.15"/>
    </reaction>
</comment>
<dbReference type="Gene3D" id="2.30.30.100">
    <property type="match status" value="1"/>
</dbReference>
<feature type="domain" description="BPL/LPL catalytic" evidence="5">
    <location>
        <begin position="17"/>
        <end position="195"/>
    </location>
</feature>
<dbReference type="SUPFAM" id="SSF55681">
    <property type="entry name" value="Class II aaRS and biotin synthetases"/>
    <property type="match status" value="1"/>
</dbReference>
<dbReference type="NCBIfam" id="TIGR00121">
    <property type="entry name" value="birA_ligase"/>
    <property type="match status" value="1"/>
</dbReference>
<evidence type="ECO:0000259" key="5">
    <source>
        <dbReference type="PROSITE" id="PS51733"/>
    </source>
</evidence>
<dbReference type="GO" id="GO:0004077">
    <property type="term" value="F:biotin--[biotin carboxyl-carrier protein] ligase activity"/>
    <property type="evidence" value="ECO:0007669"/>
    <property type="project" value="UniProtKB-EC"/>
</dbReference>
<dbReference type="EC" id="6.3.4.15" evidence="3"/>
<dbReference type="AlphaFoldDB" id="A0A6B8KBY4"/>
<evidence type="ECO:0000256" key="2">
    <source>
        <dbReference type="ARBA" id="ARBA00023267"/>
    </source>
</evidence>
<evidence type="ECO:0000256" key="1">
    <source>
        <dbReference type="ARBA" id="ARBA00022598"/>
    </source>
</evidence>
<proteinExistence type="predicted"/>
<dbReference type="Pfam" id="PF02237">
    <property type="entry name" value="BPL_C"/>
    <property type="match status" value="1"/>
</dbReference>
<dbReference type="PROSITE" id="PS51733">
    <property type="entry name" value="BPL_LPL_CATALYTIC"/>
    <property type="match status" value="1"/>
</dbReference>
<evidence type="ECO:0000256" key="3">
    <source>
        <dbReference type="ARBA" id="ARBA00024227"/>
    </source>
</evidence>
<keyword evidence="7" id="KW-1185">Reference proteome</keyword>
<dbReference type="InterPro" id="IPR003142">
    <property type="entry name" value="BPL_C"/>
</dbReference>
<dbReference type="InterPro" id="IPR004143">
    <property type="entry name" value="BPL_LPL_catalytic"/>
</dbReference>
<dbReference type="Pfam" id="PF03099">
    <property type="entry name" value="BPL_LplA_LipB"/>
    <property type="match status" value="1"/>
</dbReference>
<dbReference type="CDD" id="cd16442">
    <property type="entry name" value="BPL"/>
    <property type="match status" value="1"/>
</dbReference>
<evidence type="ECO:0000313" key="6">
    <source>
        <dbReference type="EMBL" id="QGM45209.1"/>
    </source>
</evidence>
<dbReference type="PANTHER" id="PTHR12835:SF5">
    <property type="entry name" value="BIOTIN--PROTEIN LIGASE"/>
    <property type="match status" value="1"/>
</dbReference>
<dbReference type="PANTHER" id="PTHR12835">
    <property type="entry name" value="BIOTIN PROTEIN LIGASE"/>
    <property type="match status" value="1"/>
</dbReference>
<dbReference type="OrthoDB" id="9807064at2"/>
<organism evidence="6 7">
    <name type="scientific">Methylocystis heyeri</name>
    <dbReference type="NCBI Taxonomy" id="391905"/>
    <lineage>
        <taxon>Bacteria</taxon>
        <taxon>Pseudomonadati</taxon>
        <taxon>Pseudomonadota</taxon>
        <taxon>Alphaproteobacteria</taxon>
        <taxon>Hyphomicrobiales</taxon>
        <taxon>Methylocystaceae</taxon>
        <taxon>Methylocystis</taxon>
    </lineage>
</organism>
<dbReference type="KEGG" id="mhey:H2LOC_005600"/>